<dbReference type="GO" id="GO:0016567">
    <property type="term" value="P:protein ubiquitination"/>
    <property type="evidence" value="ECO:0007669"/>
    <property type="project" value="InterPro"/>
</dbReference>
<keyword evidence="3" id="KW-0808">Transferase</keyword>
<feature type="non-terminal residue" evidence="10">
    <location>
        <position position="1"/>
    </location>
</feature>
<dbReference type="HOGENOM" id="CLU_022048_5_2_1"/>
<proteinExistence type="predicted"/>
<name>A0A074W674_AURM1</name>
<comment type="catalytic activity">
    <reaction evidence="1">
        <text>[E2 ubiquitin-conjugating enzyme]-S-ubiquitinyl-L-cysteine + [acceptor protein]-L-lysine = [E2 ubiquitin-conjugating enzyme]-L-cysteine + [acceptor protein]-N(6)-ubiquitinyl-L-lysine.</text>
        <dbReference type="EC" id="2.3.2.31"/>
    </reaction>
</comment>
<evidence type="ECO:0000256" key="2">
    <source>
        <dbReference type="ARBA" id="ARBA00012251"/>
    </source>
</evidence>
<evidence type="ECO:0000256" key="8">
    <source>
        <dbReference type="ARBA" id="ARBA00022833"/>
    </source>
</evidence>
<dbReference type="InterPro" id="IPR002867">
    <property type="entry name" value="IBR_dom"/>
</dbReference>
<evidence type="ECO:0000256" key="5">
    <source>
        <dbReference type="ARBA" id="ARBA00022737"/>
    </source>
</evidence>
<keyword evidence="5" id="KW-0677">Repeat</keyword>
<dbReference type="EMBL" id="KL584861">
    <property type="protein sequence ID" value="KEQ58051.1"/>
    <property type="molecule type" value="Genomic_DNA"/>
</dbReference>
<evidence type="ECO:0000256" key="3">
    <source>
        <dbReference type="ARBA" id="ARBA00022679"/>
    </source>
</evidence>
<dbReference type="SUPFAM" id="SSF57850">
    <property type="entry name" value="RING/U-box"/>
    <property type="match status" value="2"/>
</dbReference>
<feature type="domain" description="RING-type" evidence="9">
    <location>
        <begin position="1"/>
        <end position="186"/>
    </location>
</feature>
<dbReference type="RefSeq" id="XP_040875074.1">
    <property type="nucleotide sequence ID" value="XM_041019201.1"/>
</dbReference>
<dbReference type="InterPro" id="IPR031127">
    <property type="entry name" value="E3_UB_ligase_RBR"/>
</dbReference>
<dbReference type="CDD" id="cd22584">
    <property type="entry name" value="Rcat_RBR_unk"/>
    <property type="match status" value="1"/>
</dbReference>
<organism evidence="10 11">
    <name type="scientific">Aureobasidium melanogenum (strain CBS 110374)</name>
    <name type="common">Aureobasidium pullulans var. melanogenum</name>
    <dbReference type="NCBI Taxonomy" id="1043003"/>
    <lineage>
        <taxon>Eukaryota</taxon>
        <taxon>Fungi</taxon>
        <taxon>Dikarya</taxon>
        <taxon>Ascomycota</taxon>
        <taxon>Pezizomycotina</taxon>
        <taxon>Dothideomycetes</taxon>
        <taxon>Dothideomycetidae</taxon>
        <taxon>Dothideales</taxon>
        <taxon>Saccotheciaceae</taxon>
        <taxon>Aureobasidium</taxon>
    </lineage>
</organism>
<dbReference type="InterPro" id="IPR044066">
    <property type="entry name" value="TRIAD_supradom"/>
</dbReference>
<sequence length="186" mass="20821">CQACLERSPRSEILLAPCGDRYCTGCMTTLFENAILDEAMYPPRCCGQTITLDSVRSIITSDLAVTFTKKAMEFDTTNRTYCSNSACSQFIPNERINDDVAVCDACNQRTCSICKGNAHHDDCPEDETTQLTLQLGETQQWQRCNDCRSLVERSAGCNHITCRCRAEFCYICAAPWRTCSCPQFGE</sequence>
<dbReference type="GO" id="GO:0008270">
    <property type="term" value="F:zinc ion binding"/>
    <property type="evidence" value="ECO:0007669"/>
    <property type="project" value="UniProtKB-KW"/>
</dbReference>
<dbReference type="STRING" id="1043003.A0A074W674"/>
<accession>A0A074W674</accession>
<reference evidence="10 11" key="1">
    <citation type="journal article" date="2014" name="BMC Genomics">
        <title>Genome sequencing of four Aureobasidium pullulans varieties: biotechnological potential, stress tolerance, and description of new species.</title>
        <authorList>
            <person name="Gostin Ar C."/>
            <person name="Ohm R.A."/>
            <person name="Kogej T."/>
            <person name="Sonjak S."/>
            <person name="Turk M."/>
            <person name="Zajc J."/>
            <person name="Zalar P."/>
            <person name="Grube M."/>
            <person name="Sun H."/>
            <person name="Han J."/>
            <person name="Sharma A."/>
            <person name="Chiniquy J."/>
            <person name="Ngan C.Y."/>
            <person name="Lipzen A."/>
            <person name="Barry K."/>
            <person name="Grigoriev I.V."/>
            <person name="Gunde-Cimerman N."/>
        </authorList>
    </citation>
    <scope>NUCLEOTIDE SEQUENCE [LARGE SCALE GENOMIC DNA]</scope>
    <source>
        <strain evidence="10 11">CBS 110374</strain>
    </source>
</reference>
<keyword evidence="6" id="KW-0863">Zinc-finger</keyword>
<feature type="non-terminal residue" evidence="10">
    <location>
        <position position="186"/>
    </location>
</feature>
<gene>
    <name evidence="10" type="ORF">M437DRAFT_31353</name>
</gene>
<dbReference type="PROSITE" id="PS51873">
    <property type="entry name" value="TRIAD"/>
    <property type="match status" value="1"/>
</dbReference>
<dbReference type="Pfam" id="PF01485">
    <property type="entry name" value="IBR"/>
    <property type="match status" value="2"/>
</dbReference>
<evidence type="ECO:0000256" key="4">
    <source>
        <dbReference type="ARBA" id="ARBA00022723"/>
    </source>
</evidence>
<dbReference type="AlphaFoldDB" id="A0A074W674"/>
<evidence type="ECO:0000313" key="11">
    <source>
        <dbReference type="Proteomes" id="UP000030672"/>
    </source>
</evidence>
<evidence type="ECO:0000256" key="7">
    <source>
        <dbReference type="ARBA" id="ARBA00022786"/>
    </source>
</evidence>
<dbReference type="Proteomes" id="UP000030672">
    <property type="component" value="Unassembled WGS sequence"/>
</dbReference>
<dbReference type="GO" id="GO:0061630">
    <property type="term" value="F:ubiquitin protein ligase activity"/>
    <property type="evidence" value="ECO:0007669"/>
    <property type="project" value="UniProtKB-EC"/>
</dbReference>
<dbReference type="Gene3D" id="1.20.120.1750">
    <property type="match status" value="1"/>
</dbReference>
<protein>
    <recommendedName>
        <fullName evidence="2">RBR-type E3 ubiquitin transferase</fullName>
        <ecNumber evidence="2">2.3.2.31</ecNumber>
    </recommendedName>
</protein>
<dbReference type="PANTHER" id="PTHR11685">
    <property type="entry name" value="RBR FAMILY RING FINGER AND IBR DOMAIN-CONTAINING"/>
    <property type="match status" value="1"/>
</dbReference>
<keyword evidence="4" id="KW-0479">Metal-binding</keyword>
<dbReference type="GeneID" id="63912574"/>
<keyword evidence="7" id="KW-0833">Ubl conjugation pathway</keyword>
<keyword evidence="8" id="KW-0862">Zinc</keyword>
<evidence type="ECO:0000256" key="6">
    <source>
        <dbReference type="ARBA" id="ARBA00022771"/>
    </source>
</evidence>
<evidence type="ECO:0000259" key="9">
    <source>
        <dbReference type="PROSITE" id="PS51873"/>
    </source>
</evidence>
<dbReference type="EC" id="2.3.2.31" evidence="2"/>
<evidence type="ECO:0000256" key="1">
    <source>
        <dbReference type="ARBA" id="ARBA00001798"/>
    </source>
</evidence>
<evidence type="ECO:0000313" key="10">
    <source>
        <dbReference type="EMBL" id="KEQ58051.1"/>
    </source>
</evidence>
<keyword evidence="11" id="KW-1185">Reference proteome</keyword>